<dbReference type="NCBIfam" id="TIGR00199">
    <property type="entry name" value="PncC_domain"/>
    <property type="match status" value="1"/>
</dbReference>
<proteinExistence type="predicted"/>
<dbReference type="OrthoDB" id="1253990at2"/>
<feature type="domain" description="CinA C-terminal" evidence="1">
    <location>
        <begin position="8"/>
        <end position="156"/>
    </location>
</feature>
<evidence type="ECO:0000259" key="1">
    <source>
        <dbReference type="Pfam" id="PF02464"/>
    </source>
</evidence>
<reference evidence="2 3" key="1">
    <citation type="submission" date="2018-04" db="EMBL/GenBank/DDBJ databases">
        <title>Methylobacterium sp. PR1016A genome.</title>
        <authorList>
            <person name="Park W."/>
        </authorList>
    </citation>
    <scope>NUCLEOTIDE SEQUENCE [LARGE SCALE GENOMIC DNA]</scope>
    <source>
        <strain evidence="2 3">PR1016A</strain>
    </source>
</reference>
<gene>
    <name evidence="2" type="ORF">DA075_15590</name>
</gene>
<dbReference type="EMBL" id="CP028843">
    <property type="protein sequence ID" value="AWB22171.1"/>
    <property type="molecule type" value="Genomic_DNA"/>
</dbReference>
<evidence type="ECO:0000313" key="3">
    <source>
        <dbReference type="Proteomes" id="UP000244755"/>
    </source>
</evidence>
<dbReference type="Gene3D" id="3.90.950.20">
    <property type="entry name" value="CinA-like"/>
    <property type="match status" value="1"/>
</dbReference>
<evidence type="ECO:0000313" key="2">
    <source>
        <dbReference type="EMBL" id="AWB22171.1"/>
    </source>
</evidence>
<dbReference type="Proteomes" id="UP000244755">
    <property type="component" value="Chromosome 1"/>
</dbReference>
<name>A0A2R4WKU6_9HYPH</name>
<dbReference type="InterPro" id="IPR036653">
    <property type="entry name" value="CinA-like_C"/>
</dbReference>
<dbReference type="KEGG" id="mee:DA075_15590"/>
<keyword evidence="3" id="KW-1185">Reference proteome</keyword>
<dbReference type="SUPFAM" id="SSF142433">
    <property type="entry name" value="CinA-like"/>
    <property type="match status" value="1"/>
</dbReference>
<dbReference type="Pfam" id="PF02464">
    <property type="entry name" value="CinA"/>
    <property type="match status" value="1"/>
</dbReference>
<organism evidence="2 3">
    <name type="scientific">Methylobacterium currus</name>
    <dbReference type="NCBI Taxonomy" id="2051553"/>
    <lineage>
        <taxon>Bacteria</taxon>
        <taxon>Pseudomonadati</taxon>
        <taxon>Pseudomonadota</taxon>
        <taxon>Alphaproteobacteria</taxon>
        <taxon>Hyphomicrobiales</taxon>
        <taxon>Methylobacteriaceae</taxon>
        <taxon>Methylobacterium</taxon>
    </lineage>
</organism>
<accession>A0A2R4WKU6</accession>
<dbReference type="InterPro" id="IPR008136">
    <property type="entry name" value="CinA_C"/>
</dbReference>
<protein>
    <submittedName>
        <fullName evidence="2">CinA family protein</fullName>
    </submittedName>
</protein>
<sequence>MHALIERADRIAARLTARRETVAVAESSAGGLVSAALLAVPGASAYYLGGAVVYTAQARRALIGLDEAGMAGLRSASEPYAERVAVLVRERHGAVWGLCETGAAGPGGNRYGNAAGHTCLSVSGPMTRRLTLETRNGDRAANMEAFAAAMLDAFLDALAEADRAS</sequence>
<dbReference type="RefSeq" id="WP_099954009.1">
    <property type="nucleotide sequence ID" value="NZ_CP028843.1"/>
</dbReference>
<dbReference type="AlphaFoldDB" id="A0A2R4WKU6"/>